<organism evidence="5 6">
    <name type="scientific">Alginatibacterium sediminis</name>
    <dbReference type="NCBI Taxonomy" id="2164068"/>
    <lineage>
        <taxon>Bacteria</taxon>
        <taxon>Pseudomonadati</taxon>
        <taxon>Pseudomonadota</taxon>
        <taxon>Gammaproteobacteria</taxon>
        <taxon>Alteromonadales</taxon>
        <taxon>Alteromonadaceae</taxon>
        <taxon>Alginatibacterium</taxon>
    </lineage>
</organism>
<evidence type="ECO:0000256" key="3">
    <source>
        <dbReference type="RuleBase" id="RU003476"/>
    </source>
</evidence>
<evidence type="ECO:0000313" key="6">
    <source>
        <dbReference type="Proteomes" id="UP000286482"/>
    </source>
</evidence>
<dbReference type="GO" id="GO:0016787">
    <property type="term" value="F:hydrolase activity"/>
    <property type="evidence" value="ECO:0007669"/>
    <property type="project" value="UniProtKB-KW"/>
</dbReference>
<evidence type="ECO:0000256" key="2">
    <source>
        <dbReference type="ARBA" id="ARBA00022801"/>
    </source>
</evidence>
<dbReference type="AlphaFoldDB" id="A0A420ECX3"/>
<dbReference type="PROSITE" id="PS51462">
    <property type="entry name" value="NUDIX"/>
    <property type="match status" value="1"/>
</dbReference>
<protein>
    <submittedName>
        <fullName evidence="5">NUDIX domain-containing protein</fullName>
    </submittedName>
</protein>
<dbReference type="Pfam" id="PF00293">
    <property type="entry name" value="NUDIX"/>
    <property type="match status" value="1"/>
</dbReference>
<keyword evidence="6" id="KW-1185">Reference proteome</keyword>
<feature type="domain" description="Nudix hydrolase" evidence="4">
    <location>
        <begin position="20"/>
        <end position="160"/>
    </location>
</feature>
<evidence type="ECO:0000313" key="5">
    <source>
        <dbReference type="EMBL" id="RKF18530.1"/>
    </source>
</evidence>
<reference evidence="5 6" key="1">
    <citation type="submission" date="2018-09" db="EMBL/GenBank/DDBJ databases">
        <authorList>
            <person name="Wang Z."/>
        </authorList>
    </citation>
    <scope>NUCLEOTIDE SEQUENCE [LARGE SCALE GENOMIC DNA]</scope>
    <source>
        <strain evidence="5 6">ALS 81</strain>
    </source>
</reference>
<proteinExistence type="inferred from homology"/>
<comment type="caution">
    <text evidence="5">The sequence shown here is derived from an EMBL/GenBank/DDBJ whole genome shotgun (WGS) entry which is preliminary data.</text>
</comment>
<dbReference type="Gene3D" id="3.90.79.10">
    <property type="entry name" value="Nucleoside Triphosphate Pyrophosphohydrolase"/>
    <property type="match status" value="1"/>
</dbReference>
<sequence>MQLLQTTIHPDVTGIEQPHVLRQAARAIILDGESILLLYTERYHDYTLPGGGIDAGESIENGLIRELEEETGAKHIEVIKPFGRYDEYRPWHKDQVHVIYMQSYCYICDIHPELGETKLENHEIQNGMRPVWVNIHQAIAHNLETMANSTKKGLSIERETFLLKRIVNVLLDKAA</sequence>
<dbReference type="InterPro" id="IPR000086">
    <property type="entry name" value="NUDIX_hydrolase_dom"/>
</dbReference>
<dbReference type="InterPro" id="IPR020084">
    <property type="entry name" value="NUDIX_hydrolase_CS"/>
</dbReference>
<comment type="similarity">
    <text evidence="3">Belongs to the Nudix hydrolase family.</text>
</comment>
<dbReference type="CDD" id="cd02883">
    <property type="entry name" value="NUDIX_Hydrolase"/>
    <property type="match status" value="1"/>
</dbReference>
<evidence type="ECO:0000259" key="4">
    <source>
        <dbReference type="PROSITE" id="PS51462"/>
    </source>
</evidence>
<dbReference type="Proteomes" id="UP000286482">
    <property type="component" value="Unassembled WGS sequence"/>
</dbReference>
<dbReference type="PANTHER" id="PTHR43046:SF15">
    <property type="entry name" value="MUTT_NUDIX FAMILY PROTEIN"/>
    <property type="match status" value="1"/>
</dbReference>
<dbReference type="PRINTS" id="PR00502">
    <property type="entry name" value="NUDIXFAMILY"/>
</dbReference>
<dbReference type="InterPro" id="IPR020476">
    <property type="entry name" value="Nudix_hydrolase"/>
</dbReference>
<gene>
    <name evidence="5" type="ORF">DBZ36_08970</name>
</gene>
<name>A0A420ECX3_9ALTE</name>
<dbReference type="PROSITE" id="PS00893">
    <property type="entry name" value="NUDIX_BOX"/>
    <property type="match status" value="1"/>
</dbReference>
<dbReference type="EMBL" id="RAQO01000005">
    <property type="protein sequence ID" value="RKF18530.1"/>
    <property type="molecule type" value="Genomic_DNA"/>
</dbReference>
<dbReference type="OrthoDB" id="9804442at2"/>
<dbReference type="PANTHER" id="PTHR43046">
    <property type="entry name" value="GDP-MANNOSE MANNOSYL HYDROLASE"/>
    <property type="match status" value="1"/>
</dbReference>
<keyword evidence="2 3" id="KW-0378">Hydrolase</keyword>
<comment type="cofactor">
    <cofactor evidence="1">
        <name>Mg(2+)</name>
        <dbReference type="ChEBI" id="CHEBI:18420"/>
    </cofactor>
</comment>
<dbReference type="SUPFAM" id="SSF55811">
    <property type="entry name" value="Nudix"/>
    <property type="match status" value="1"/>
</dbReference>
<evidence type="ECO:0000256" key="1">
    <source>
        <dbReference type="ARBA" id="ARBA00001946"/>
    </source>
</evidence>
<dbReference type="InterPro" id="IPR015797">
    <property type="entry name" value="NUDIX_hydrolase-like_dom_sf"/>
</dbReference>
<dbReference type="RefSeq" id="WP_120354609.1">
    <property type="nucleotide sequence ID" value="NZ_RAQO01000005.1"/>
</dbReference>
<accession>A0A420ECX3</accession>